<organism evidence="3 4">
    <name type="scientific">Paeniroseomonas aquatica</name>
    <dbReference type="NCBI Taxonomy" id="373043"/>
    <lineage>
        <taxon>Bacteria</taxon>
        <taxon>Pseudomonadati</taxon>
        <taxon>Pseudomonadota</taxon>
        <taxon>Alphaproteobacteria</taxon>
        <taxon>Acetobacterales</taxon>
        <taxon>Acetobacteraceae</taxon>
        <taxon>Paeniroseomonas</taxon>
    </lineage>
</organism>
<keyword evidence="1" id="KW-1133">Transmembrane helix</keyword>
<reference evidence="4" key="1">
    <citation type="journal article" date="2019" name="Int. J. Syst. Evol. Microbiol.">
        <title>The Global Catalogue of Microorganisms (GCM) 10K type strain sequencing project: providing services to taxonomists for standard genome sequencing and annotation.</title>
        <authorList>
            <consortium name="The Broad Institute Genomics Platform"/>
            <consortium name="The Broad Institute Genome Sequencing Center for Infectious Disease"/>
            <person name="Wu L."/>
            <person name="Ma J."/>
        </authorList>
    </citation>
    <scope>NUCLEOTIDE SEQUENCE [LARGE SCALE GENOMIC DNA]</scope>
    <source>
        <strain evidence="4">CECT 7131</strain>
    </source>
</reference>
<accession>A0ABT8A6E6</accession>
<dbReference type="Proteomes" id="UP001529369">
    <property type="component" value="Unassembled WGS sequence"/>
</dbReference>
<dbReference type="SUPFAM" id="SSF55781">
    <property type="entry name" value="GAF domain-like"/>
    <property type="match status" value="1"/>
</dbReference>
<keyword evidence="1" id="KW-0812">Transmembrane</keyword>
<dbReference type="RefSeq" id="WP_290316806.1">
    <property type="nucleotide sequence ID" value="NZ_JAUFPN010000127.1"/>
</dbReference>
<dbReference type="Gene3D" id="3.30.450.40">
    <property type="match status" value="1"/>
</dbReference>
<gene>
    <name evidence="3" type="ORF">QWZ14_11530</name>
</gene>
<sequence length="338" mass="36085">MTPAPVAAEGLPRRCLGLRLAAILEILALLGAMLLLDRLALGNDRFASLSPHPFWIVVLLAAAQYGAREALFAALLATVALLAGQLPEQAFGEDLPAWLLRVSTVPVPWFVAAVLLGEIRDGHRRRAEGLAQSLAELRIQAAAITQAYELLSATRAELEARVAGQVRTVRATYAAARAIERQETEEVLIGVASLVREMLNASQFSLFLLNGQRLELAAAEGWGSGDRFSHGFDAASPLFRAVVAERRVLTTVRPGDEALLRGEGILAGPLVGGETGRVVGILKVEAIPFLELNPTTVQNFHILCDWIGSAFDKALQHERLLGTPADAPADAPAKALAP</sequence>
<keyword evidence="4" id="KW-1185">Reference proteome</keyword>
<dbReference type="EMBL" id="JAUFPN010000127">
    <property type="protein sequence ID" value="MDN3564991.1"/>
    <property type="molecule type" value="Genomic_DNA"/>
</dbReference>
<keyword evidence="1" id="KW-0472">Membrane</keyword>
<comment type="caution">
    <text evidence="3">The sequence shown here is derived from an EMBL/GenBank/DDBJ whole genome shotgun (WGS) entry which is preliminary data.</text>
</comment>
<proteinExistence type="predicted"/>
<name>A0ABT8A6E6_9PROT</name>
<evidence type="ECO:0000313" key="4">
    <source>
        <dbReference type="Proteomes" id="UP001529369"/>
    </source>
</evidence>
<feature type="transmembrane region" description="Helical" evidence="1">
    <location>
        <begin position="20"/>
        <end position="41"/>
    </location>
</feature>
<feature type="transmembrane region" description="Helical" evidence="1">
    <location>
        <begin position="95"/>
        <end position="116"/>
    </location>
</feature>
<dbReference type="InterPro" id="IPR029016">
    <property type="entry name" value="GAF-like_dom_sf"/>
</dbReference>
<feature type="domain" description="GAF" evidence="2">
    <location>
        <begin position="185"/>
        <end position="310"/>
    </location>
</feature>
<dbReference type="InterPro" id="IPR003018">
    <property type="entry name" value="GAF"/>
</dbReference>
<evidence type="ECO:0000313" key="3">
    <source>
        <dbReference type="EMBL" id="MDN3564991.1"/>
    </source>
</evidence>
<evidence type="ECO:0000256" key="1">
    <source>
        <dbReference type="SAM" id="Phobius"/>
    </source>
</evidence>
<dbReference type="Pfam" id="PF13492">
    <property type="entry name" value="GAF_3"/>
    <property type="match status" value="1"/>
</dbReference>
<feature type="transmembrane region" description="Helical" evidence="1">
    <location>
        <begin position="53"/>
        <end position="83"/>
    </location>
</feature>
<protein>
    <submittedName>
        <fullName evidence="3">GAF domain-containing protein</fullName>
    </submittedName>
</protein>
<evidence type="ECO:0000259" key="2">
    <source>
        <dbReference type="Pfam" id="PF13492"/>
    </source>
</evidence>